<proteinExistence type="predicted"/>
<gene>
    <name evidence="3" type="ORF">pdam_00017505</name>
</gene>
<dbReference type="EMBL" id="RCHS01003655">
    <property type="protein sequence ID" value="RMX40371.1"/>
    <property type="molecule type" value="Genomic_DNA"/>
</dbReference>
<evidence type="ECO:0000313" key="4">
    <source>
        <dbReference type="Proteomes" id="UP000275408"/>
    </source>
</evidence>
<comment type="caution">
    <text evidence="3">The sequence shown here is derived from an EMBL/GenBank/DDBJ whole genome shotgun (WGS) entry which is preliminary data.</text>
</comment>
<keyword evidence="1" id="KW-0732">Signal</keyword>
<dbReference type="Proteomes" id="UP000275408">
    <property type="component" value="Unassembled WGS sequence"/>
</dbReference>
<accession>A0A3M6TGB6</accession>
<dbReference type="InterPro" id="IPR003347">
    <property type="entry name" value="JmjC_dom"/>
</dbReference>
<evidence type="ECO:0000259" key="2">
    <source>
        <dbReference type="PROSITE" id="PS51184"/>
    </source>
</evidence>
<dbReference type="PANTHER" id="PTHR12480:SF35">
    <property type="entry name" value="TRANSCRIPTION FACTOR JUMONJI, JMJC DOMAIN-CONTAINING PROTEIN"/>
    <property type="match status" value="1"/>
</dbReference>
<feature type="domain" description="JmjC" evidence="2">
    <location>
        <begin position="315"/>
        <end position="476"/>
    </location>
</feature>
<dbReference type="InterPro" id="IPR041667">
    <property type="entry name" value="Cupin_8"/>
</dbReference>
<dbReference type="Pfam" id="PF13621">
    <property type="entry name" value="Cupin_8"/>
    <property type="match status" value="1"/>
</dbReference>
<dbReference type="GO" id="GO:0005737">
    <property type="term" value="C:cytoplasm"/>
    <property type="evidence" value="ECO:0007669"/>
    <property type="project" value="TreeGrafter"/>
</dbReference>
<dbReference type="PROSITE" id="PS51184">
    <property type="entry name" value="JMJC"/>
    <property type="match status" value="1"/>
</dbReference>
<reference evidence="3 4" key="1">
    <citation type="journal article" date="2018" name="Sci. Rep.">
        <title>Comparative analysis of the Pocillopora damicornis genome highlights role of immune system in coral evolution.</title>
        <authorList>
            <person name="Cunning R."/>
            <person name="Bay R.A."/>
            <person name="Gillette P."/>
            <person name="Baker A.C."/>
            <person name="Traylor-Knowles N."/>
        </authorList>
    </citation>
    <scope>NUCLEOTIDE SEQUENCE [LARGE SCALE GENOMIC DNA]</scope>
    <source>
        <strain evidence="3">RSMAS</strain>
        <tissue evidence="3">Whole animal</tissue>
    </source>
</reference>
<dbReference type="PANTHER" id="PTHR12480">
    <property type="entry name" value="ARGININE DEMETHYLASE AND LYSYL-HYDROXYLASE JMJD"/>
    <property type="match status" value="1"/>
</dbReference>
<dbReference type="Gene3D" id="2.60.120.650">
    <property type="entry name" value="Cupin"/>
    <property type="match status" value="1"/>
</dbReference>
<feature type="signal peptide" evidence="1">
    <location>
        <begin position="1"/>
        <end position="25"/>
    </location>
</feature>
<evidence type="ECO:0000313" key="3">
    <source>
        <dbReference type="EMBL" id="RMX40371.1"/>
    </source>
</evidence>
<dbReference type="InterPro" id="IPR050910">
    <property type="entry name" value="JMJD6_ArgDemeth/LysHydrox"/>
</dbReference>
<protein>
    <recommendedName>
        <fullName evidence="2">JmjC domain-containing protein</fullName>
    </recommendedName>
</protein>
<dbReference type="SMART" id="SM00558">
    <property type="entry name" value="JmjC"/>
    <property type="match status" value="1"/>
</dbReference>
<organism evidence="3 4">
    <name type="scientific">Pocillopora damicornis</name>
    <name type="common">Cauliflower coral</name>
    <name type="synonym">Millepora damicornis</name>
    <dbReference type="NCBI Taxonomy" id="46731"/>
    <lineage>
        <taxon>Eukaryota</taxon>
        <taxon>Metazoa</taxon>
        <taxon>Cnidaria</taxon>
        <taxon>Anthozoa</taxon>
        <taxon>Hexacorallia</taxon>
        <taxon>Scleractinia</taxon>
        <taxon>Astrocoeniina</taxon>
        <taxon>Pocilloporidae</taxon>
        <taxon>Pocillopora</taxon>
    </lineage>
</organism>
<dbReference type="OrthoDB" id="5986726at2759"/>
<sequence length="556" mass="64914">MLIEKLITYLALVIYLVVPSRLCEGALNSKNDITVIEPVRGAMWISGQHSYPITWTQSKFCFKWNIELLDIEERKVAQISTGLSEFKEGSMRHVWLIPPTIQNGDYVIKICENSAPENCGRSNSFFIRTTKVEQRNDDLFTCEDNMLASQIGHAEDTDFDAFSPIHTPQMKETLTFSGNATNNERSAVQRRLPHELRRQKRTERERLHFKYMSERIRHDADQLQCAIERVHRPSKETFVEQYMKPRKPAILTGMMDNWEAMKSWSFDKLGSILTKGVKVDIIENTTPYSQWNEFRALFADMYKDPAQVIMTDFHQIYPELMDAINFPKFSKDYFEEVVDEDIRPPQLSFEMAPTRSGFHWRVEALNASLWSALIQGKKLWGLYPPSKYYVPGVNHNNHRTQNSQQSESFTWWIYTKPELQDEHKPQECLQEAGEILYIPSGWWWSNVNVDDTITMQKSFCDETNIRSCMDELKELGDSVADNFHADVYIQLRNYLAIHDPGFLTDDDRQFKSPIRDLGQTNSDHGENFHQNVWKKYFEEGIDDAKFSSNRDDEANV</sequence>
<feature type="chain" id="PRO_5018020554" description="JmjC domain-containing protein" evidence="1">
    <location>
        <begin position="26"/>
        <end position="556"/>
    </location>
</feature>
<name>A0A3M6TGB6_POCDA</name>
<evidence type="ECO:0000256" key="1">
    <source>
        <dbReference type="SAM" id="SignalP"/>
    </source>
</evidence>
<keyword evidence="4" id="KW-1185">Reference proteome</keyword>
<dbReference type="AlphaFoldDB" id="A0A3M6TGB6"/>
<dbReference type="SUPFAM" id="SSF51197">
    <property type="entry name" value="Clavaminate synthase-like"/>
    <property type="match status" value="1"/>
</dbReference>